<keyword evidence="1" id="KW-0732">Signal</keyword>
<evidence type="ECO:0008006" key="4">
    <source>
        <dbReference type="Google" id="ProtNLM"/>
    </source>
</evidence>
<dbReference type="AlphaFoldDB" id="A0A0K1Q1L3"/>
<dbReference type="STRING" id="1391654.AKJ09_06332"/>
<evidence type="ECO:0000313" key="2">
    <source>
        <dbReference type="EMBL" id="AKU99668.1"/>
    </source>
</evidence>
<dbReference type="RefSeq" id="WP_146651086.1">
    <property type="nucleotide sequence ID" value="NZ_CP012333.1"/>
</dbReference>
<gene>
    <name evidence="2" type="ORF">AKJ09_06332</name>
</gene>
<organism evidence="2 3">
    <name type="scientific">Labilithrix luteola</name>
    <dbReference type="NCBI Taxonomy" id="1391654"/>
    <lineage>
        <taxon>Bacteria</taxon>
        <taxon>Pseudomonadati</taxon>
        <taxon>Myxococcota</taxon>
        <taxon>Polyangia</taxon>
        <taxon>Polyangiales</taxon>
        <taxon>Labilitrichaceae</taxon>
        <taxon>Labilithrix</taxon>
    </lineage>
</organism>
<dbReference type="Proteomes" id="UP000064967">
    <property type="component" value="Chromosome"/>
</dbReference>
<sequence>MRRALILAWAPCALALGLVNACASADEVAQTPAPAPTGVEAVPEAAPPVEASSVDAGVDAAESTCSEAGWCTTVLPDSDLVMRDVWPVADGSAAFAIAESPTRGVKVLLWEKSGNPDNSWKYIDDNTQNAPGHGKYAGGVWAPSANEAYFTVAPATVYHGTRPADPTAAWSWTSSVLADHSPDLVDAPSALPHDHGYPMNPVLEGNYPALGVWGTGASDVYAWFANTVYHWTTDDSGNFAWVAEYIADDAESDPEDPSVVEHIYIVSATGTGPDDVWFSGTRDRYPYGTACGLLVHKAAGVYSRVADGIVPSAGGKGQTCQGRRGVFLIEGRDGWLTDIQEIAPEHIVGLKGGRDVMRLTSVDGAWNAELFDIPQPVTVFKSGLSSLWSPPLGKDVPSDQLWLSGFGLVLRGADVWNGDPFQVSTISLNGAPTRRPIHRVRGASSHDLWAVGVRYAFHNTTP</sequence>
<protein>
    <recommendedName>
        <fullName evidence="4">Type IV fimbrial biogenesis protein PilY1</fullName>
    </recommendedName>
</protein>
<dbReference type="EMBL" id="CP012333">
    <property type="protein sequence ID" value="AKU99668.1"/>
    <property type="molecule type" value="Genomic_DNA"/>
</dbReference>
<evidence type="ECO:0000256" key="1">
    <source>
        <dbReference type="SAM" id="SignalP"/>
    </source>
</evidence>
<accession>A0A0K1Q1L3</accession>
<name>A0A0K1Q1L3_9BACT</name>
<proteinExistence type="predicted"/>
<evidence type="ECO:0000313" key="3">
    <source>
        <dbReference type="Proteomes" id="UP000064967"/>
    </source>
</evidence>
<feature type="signal peptide" evidence="1">
    <location>
        <begin position="1"/>
        <end position="25"/>
    </location>
</feature>
<reference evidence="2 3" key="1">
    <citation type="submission" date="2015-08" db="EMBL/GenBank/DDBJ databases">
        <authorList>
            <person name="Babu N.S."/>
            <person name="Beckwith C.J."/>
            <person name="Beseler K.G."/>
            <person name="Brison A."/>
            <person name="Carone J.V."/>
            <person name="Caskin T.P."/>
            <person name="Diamond M."/>
            <person name="Durham M.E."/>
            <person name="Foxe J.M."/>
            <person name="Go M."/>
            <person name="Henderson B.A."/>
            <person name="Jones I.B."/>
            <person name="McGettigan J.A."/>
            <person name="Micheletti S.J."/>
            <person name="Nasrallah M.E."/>
            <person name="Ortiz D."/>
            <person name="Piller C.R."/>
            <person name="Privatt S.R."/>
            <person name="Schneider S.L."/>
            <person name="Sharp S."/>
            <person name="Smith T.C."/>
            <person name="Stanton J.D."/>
            <person name="Ullery H.E."/>
            <person name="Wilson R.J."/>
            <person name="Serrano M.G."/>
            <person name="Buck G."/>
            <person name="Lee V."/>
            <person name="Wang Y."/>
            <person name="Carvalho R."/>
            <person name="Voegtly L."/>
            <person name="Shi R."/>
            <person name="Duckworth R."/>
            <person name="Johnson A."/>
            <person name="Loviza R."/>
            <person name="Walstead R."/>
            <person name="Shah Z."/>
            <person name="Kiflezghi M."/>
            <person name="Wade K."/>
            <person name="Ball S.L."/>
            <person name="Bradley K.W."/>
            <person name="Asai D.J."/>
            <person name="Bowman C.A."/>
            <person name="Russell D.A."/>
            <person name="Pope W.H."/>
            <person name="Jacobs-Sera D."/>
            <person name="Hendrix R.W."/>
            <person name="Hatfull G.F."/>
        </authorList>
    </citation>
    <scope>NUCLEOTIDE SEQUENCE [LARGE SCALE GENOMIC DNA]</scope>
    <source>
        <strain evidence="2 3">DSM 27648</strain>
    </source>
</reference>
<feature type="chain" id="PRO_5005466974" description="Type IV fimbrial biogenesis protein PilY1" evidence="1">
    <location>
        <begin position="26"/>
        <end position="462"/>
    </location>
</feature>
<dbReference type="KEGG" id="llu:AKJ09_06332"/>
<keyword evidence="3" id="KW-1185">Reference proteome</keyword>
<dbReference type="OrthoDB" id="53254at2"/>